<evidence type="ECO:0000259" key="14">
    <source>
        <dbReference type="PROSITE" id="PS51362"/>
    </source>
</evidence>
<dbReference type="PANTHER" id="PTHR11848:SF263">
    <property type="entry name" value="PROTEIN DECAPENTAPLEGIC"/>
    <property type="match status" value="1"/>
</dbReference>
<feature type="compositionally biased region" description="Polar residues" evidence="12">
    <location>
        <begin position="45"/>
        <end position="56"/>
    </location>
</feature>
<evidence type="ECO:0000256" key="12">
    <source>
        <dbReference type="SAM" id="MobiDB-lite"/>
    </source>
</evidence>
<dbReference type="Gene3D" id="2.10.90.10">
    <property type="entry name" value="Cystine-knot cytokines"/>
    <property type="match status" value="1"/>
</dbReference>
<evidence type="ECO:0000256" key="5">
    <source>
        <dbReference type="ARBA" id="ARBA00022729"/>
    </source>
</evidence>
<dbReference type="PROSITE" id="PS00250">
    <property type="entry name" value="TGF_BETA_1"/>
    <property type="match status" value="1"/>
</dbReference>
<dbReference type="InterPro" id="IPR029034">
    <property type="entry name" value="Cystine-knot_cytokine"/>
</dbReference>
<reference evidence="15" key="2">
    <citation type="submission" date="2020-05" db="UniProtKB">
        <authorList>
            <consortium name="EnsemblMetazoa"/>
        </authorList>
    </citation>
    <scope>IDENTIFICATION</scope>
    <source>
        <strain evidence="15">MINIMUS1</strain>
    </source>
</reference>
<evidence type="ECO:0000256" key="6">
    <source>
        <dbReference type="ARBA" id="ARBA00022782"/>
    </source>
</evidence>
<keyword evidence="9" id="KW-0325">Glycoprotein</keyword>
<keyword evidence="4" id="KW-0964">Secreted</keyword>
<feature type="compositionally biased region" description="Basic residues" evidence="12">
    <location>
        <begin position="400"/>
        <end position="411"/>
    </location>
</feature>
<dbReference type="InterPro" id="IPR017948">
    <property type="entry name" value="TGFb_CS"/>
</dbReference>
<feature type="region of interest" description="Disordered" evidence="12">
    <location>
        <begin position="388"/>
        <end position="413"/>
    </location>
</feature>
<keyword evidence="5 13" id="KW-0732">Signal</keyword>
<dbReference type="GO" id="GO:0005615">
    <property type="term" value="C:extracellular space"/>
    <property type="evidence" value="ECO:0007669"/>
    <property type="project" value="TreeGrafter"/>
</dbReference>
<dbReference type="GO" id="GO:0051240">
    <property type="term" value="P:positive regulation of multicellular organismal process"/>
    <property type="evidence" value="ECO:0007669"/>
    <property type="project" value="UniProtKB-ARBA"/>
</dbReference>
<evidence type="ECO:0000256" key="7">
    <source>
        <dbReference type="ARBA" id="ARBA00023030"/>
    </source>
</evidence>
<dbReference type="Pfam" id="PF00688">
    <property type="entry name" value="TGFb_propeptide"/>
    <property type="match status" value="1"/>
</dbReference>
<dbReference type="STRING" id="112268.A0A182W7F5"/>
<name>A0A182W7F5_9DIPT</name>
<evidence type="ECO:0000256" key="8">
    <source>
        <dbReference type="ARBA" id="ARBA00023157"/>
    </source>
</evidence>
<dbReference type="FunFam" id="2.60.120.970:FF:000018">
    <property type="entry name" value="Decapentaplegic, isoform A"/>
    <property type="match status" value="1"/>
</dbReference>
<keyword evidence="16" id="KW-1185">Reference proteome</keyword>
<dbReference type="GO" id="GO:0005125">
    <property type="term" value="F:cytokine activity"/>
    <property type="evidence" value="ECO:0007669"/>
    <property type="project" value="TreeGrafter"/>
</dbReference>
<evidence type="ECO:0000256" key="1">
    <source>
        <dbReference type="ARBA" id="ARBA00004613"/>
    </source>
</evidence>
<feature type="compositionally biased region" description="Acidic residues" evidence="12">
    <location>
        <begin position="104"/>
        <end position="124"/>
    </location>
</feature>
<protein>
    <recommendedName>
        <fullName evidence="10">Protein decapentaplegic</fullName>
    </recommendedName>
</protein>
<evidence type="ECO:0000256" key="3">
    <source>
        <dbReference type="ARBA" id="ARBA00022473"/>
    </source>
</evidence>
<evidence type="ECO:0000256" key="9">
    <source>
        <dbReference type="ARBA" id="ARBA00023180"/>
    </source>
</evidence>
<dbReference type="SUPFAM" id="SSF57501">
    <property type="entry name" value="Cystine-knot cytokines"/>
    <property type="match status" value="1"/>
</dbReference>
<dbReference type="GO" id="GO:0008083">
    <property type="term" value="F:growth factor activity"/>
    <property type="evidence" value="ECO:0007669"/>
    <property type="project" value="UniProtKB-KW"/>
</dbReference>
<dbReference type="PROSITE" id="PS51362">
    <property type="entry name" value="TGF_BETA_2"/>
    <property type="match status" value="1"/>
</dbReference>
<dbReference type="InterPro" id="IPR001111">
    <property type="entry name" value="TGF-b_propeptide"/>
</dbReference>
<evidence type="ECO:0000256" key="2">
    <source>
        <dbReference type="ARBA" id="ARBA00006656"/>
    </source>
</evidence>
<evidence type="ECO:0000313" key="15">
    <source>
        <dbReference type="EnsemblMetazoa" id="AMIN006277-PA"/>
    </source>
</evidence>
<feature type="signal peptide" evidence="13">
    <location>
        <begin position="1"/>
        <end position="16"/>
    </location>
</feature>
<dbReference type="InterPro" id="IPR015615">
    <property type="entry name" value="TGF-beta-rel"/>
</dbReference>
<feature type="compositionally biased region" description="Basic and acidic residues" evidence="12">
    <location>
        <begin position="93"/>
        <end position="103"/>
    </location>
</feature>
<accession>A0A182W7F5</accession>
<feature type="domain" description="TGF-beta family profile" evidence="14">
    <location>
        <begin position="400"/>
        <end position="518"/>
    </location>
</feature>
<keyword evidence="3" id="KW-0217">Developmental protein</keyword>
<dbReference type="InterPro" id="IPR001839">
    <property type="entry name" value="TGF-b_C"/>
</dbReference>
<evidence type="ECO:0000313" key="16">
    <source>
        <dbReference type="Proteomes" id="UP000075920"/>
    </source>
</evidence>
<dbReference type="GO" id="GO:0051094">
    <property type="term" value="P:positive regulation of developmental process"/>
    <property type="evidence" value="ECO:0007669"/>
    <property type="project" value="UniProtKB-ARBA"/>
</dbReference>
<dbReference type="VEuPathDB" id="VectorBase:AMIN006277"/>
<dbReference type="Proteomes" id="UP000075920">
    <property type="component" value="Unassembled WGS sequence"/>
</dbReference>
<dbReference type="EnsemblMetazoa" id="AMIN006277-RA">
    <property type="protein sequence ID" value="AMIN006277-PA"/>
    <property type="gene ID" value="AMIN006277"/>
</dbReference>
<keyword evidence="7 11" id="KW-0339">Growth factor</keyword>
<comment type="similarity">
    <text evidence="2 11">Belongs to the TGF-beta family.</text>
</comment>
<dbReference type="CDD" id="cd13760">
    <property type="entry name" value="TGF_beta_BMP2_like"/>
    <property type="match status" value="1"/>
</dbReference>
<evidence type="ECO:0000256" key="11">
    <source>
        <dbReference type="RuleBase" id="RU000354"/>
    </source>
</evidence>
<feature type="chain" id="PRO_5008140887" description="Protein decapentaplegic" evidence="13">
    <location>
        <begin position="17"/>
        <end position="518"/>
    </location>
</feature>
<dbReference type="GO" id="GO:0030154">
    <property type="term" value="P:cell differentiation"/>
    <property type="evidence" value="ECO:0007669"/>
    <property type="project" value="UniProtKB-KW"/>
</dbReference>
<organism evidence="15 16">
    <name type="scientific">Anopheles minimus</name>
    <dbReference type="NCBI Taxonomy" id="112268"/>
    <lineage>
        <taxon>Eukaryota</taxon>
        <taxon>Metazoa</taxon>
        <taxon>Ecdysozoa</taxon>
        <taxon>Arthropoda</taxon>
        <taxon>Hexapoda</taxon>
        <taxon>Insecta</taxon>
        <taxon>Pterygota</taxon>
        <taxon>Neoptera</taxon>
        <taxon>Endopterygota</taxon>
        <taxon>Diptera</taxon>
        <taxon>Nematocera</taxon>
        <taxon>Culicoidea</taxon>
        <taxon>Culicidae</taxon>
        <taxon>Anophelinae</taxon>
        <taxon>Anopheles</taxon>
    </lineage>
</organism>
<dbReference type="Pfam" id="PF00019">
    <property type="entry name" value="TGF_beta"/>
    <property type="match status" value="1"/>
</dbReference>
<evidence type="ECO:0000256" key="13">
    <source>
        <dbReference type="SAM" id="SignalP"/>
    </source>
</evidence>
<comment type="subcellular location">
    <subcellularLocation>
        <location evidence="1">Secreted</location>
    </subcellularLocation>
</comment>
<dbReference type="PANTHER" id="PTHR11848">
    <property type="entry name" value="TGF-BETA FAMILY"/>
    <property type="match status" value="1"/>
</dbReference>
<dbReference type="FunFam" id="2.10.90.10:FF:000103">
    <property type="entry name" value="Bone morphogenetic protein 16"/>
    <property type="match status" value="1"/>
</dbReference>
<keyword evidence="8" id="KW-1015">Disulfide bond</keyword>
<dbReference type="AlphaFoldDB" id="A0A182W7F5"/>
<dbReference type="SMART" id="SM00204">
    <property type="entry name" value="TGFB"/>
    <property type="match status" value="1"/>
</dbReference>
<keyword evidence="6" id="KW-0221">Differentiation</keyword>
<sequence>MHAWFYVFAVLAISHGAMKVASTGSSSAESRTKVTAVIGIDAEHSQQPANGYNQPLETDVVPEPRIGGTAQPLEQQESNSSVSSSDTNEYEEYVARKDVVQEEEKVDDGETVDGEPAEPELDNEISDREPDVGDDGDSSSRPDPKTLVEIEKNLLSLFGFPNRPKIDRSKVVIPEAMKQLYAQIMGHDLVDSVSVPKEGLNTRNANTVRSFTHEESHIDERFQHHHRFRLLFNVSSIPRGEKLRAAELTLTRDGIARKSSRALGRTPLVYQVLVYDIVRPGVKGKRAPTFLLVDTKMLAINESGTASFDVMPAVERWLRQPRKNHGLYVQVTSGHSRGPVHSRQRRSVPAAPVHEHVRLRRNVAERHDTWVQKQPLLFTYTDDGRHKQRPIRDAISSANRARRASAKRSSRRKNELCQRKPLYVDFSDVGWNDWIVAPPGYEAYYCQGDCRFPIADHLNTTNHAIVQTLVNSYNPTLAPKACCVPTQLSSISMLYLNEQNKVVLKNYQDMTVVGCGCR</sequence>
<feature type="region of interest" description="Disordered" evidence="12">
    <location>
        <begin position="45"/>
        <end position="145"/>
    </location>
</feature>
<dbReference type="Gene3D" id="2.60.120.970">
    <property type="match status" value="1"/>
</dbReference>
<evidence type="ECO:0000256" key="10">
    <source>
        <dbReference type="ARBA" id="ARBA00074604"/>
    </source>
</evidence>
<evidence type="ECO:0000256" key="4">
    <source>
        <dbReference type="ARBA" id="ARBA00022525"/>
    </source>
</evidence>
<proteinExistence type="inferred from homology"/>
<reference evidence="16" key="1">
    <citation type="submission" date="2013-03" db="EMBL/GenBank/DDBJ databases">
        <title>The Genome Sequence of Anopheles minimus MINIMUS1.</title>
        <authorList>
            <consortium name="The Broad Institute Genomics Platform"/>
            <person name="Neafsey D.E."/>
            <person name="Walton C."/>
            <person name="Walker B."/>
            <person name="Young S.K."/>
            <person name="Zeng Q."/>
            <person name="Gargeya S."/>
            <person name="Fitzgerald M."/>
            <person name="Haas B."/>
            <person name="Abouelleil A."/>
            <person name="Allen A.W."/>
            <person name="Alvarado L."/>
            <person name="Arachchi H.M."/>
            <person name="Berlin A.M."/>
            <person name="Chapman S.B."/>
            <person name="Gainer-Dewar J."/>
            <person name="Goldberg J."/>
            <person name="Griggs A."/>
            <person name="Gujja S."/>
            <person name="Hansen M."/>
            <person name="Howarth C."/>
            <person name="Imamovic A."/>
            <person name="Ireland A."/>
            <person name="Larimer J."/>
            <person name="McCowan C."/>
            <person name="Murphy C."/>
            <person name="Pearson M."/>
            <person name="Poon T.W."/>
            <person name="Priest M."/>
            <person name="Roberts A."/>
            <person name="Saif S."/>
            <person name="Shea T."/>
            <person name="Sisk P."/>
            <person name="Sykes S."/>
            <person name="Wortman J."/>
            <person name="Nusbaum C."/>
            <person name="Birren B."/>
        </authorList>
    </citation>
    <scope>NUCLEOTIDE SEQUENCE [LARGE SCALE GENOMIC DNA]</scope>
    <source>
        <strain evidence="16">MINIMUS1</strain>
    </source>
</reference>